<keyword evidence="3" id="KW-1185">Reference proteome</keyword>
<reference evidence="2 3" key="2">
    <citation type="submission" date="2022-06" db="EMBL/GenBank/DDBJ databases">
        <title>Genomic Encyclopedia of Type Strains, Phase I: the one thousand microbial genomes (KMG-I) project.</title>
        <authorList>
            <person name="Kyrpides N."/>
        </authorList>
    </citation>
    <scope>NUCLEOTIDE SEQUENCE [LARGE SCALE GENOMIC DNA]</scope>
    <source>
        <strain evidence="2 3">DSM 43889</strain>
    </source>
</reference>
<dbReference type="EMBL" id="AUBJ02000001">
    <property type="protein sequence ID" value="MCP2334304.1"/>
    <property type="molecule type" value="Genomic_DNA"/>
</dbReference>
<dbReference type="RefSeq" id="WP_026419875.1">
    <property type="nucleotide sequence ID" value="NZ_AUBJ02000001.1"/>
</dbReference>
<reference evidence="2 3" key="1">
    <citation type="submission" date="2013-07" db="EMBL/GenBank/DDBJ databases">
        <authorList>
            <consortium name="DOE Joint Genome Institute"/>
            <person name="Reeve W."/>
            <person name="Huntemann M."/>
            <person name="Han J."/>
            <person name="Chen A."/>
            <person name="Kyrpides N."/>
            <person name="Mavromatis K."/>
            <person name="Markowitz V."/>
            <person name="Palaniappan K."/>
            <person name="Ivanova N."/>
            <person name="Schaumberg A."/>
            <person name="Pati A."/>
            <person name="Liolios K."/>
            <person name="Nordberg H.P."/>
            <person name="Cantor M.N."/>
            <person name="Hua S.X."/>
            <person name="Woyke T."/>
        </authorList>
    </citation>
    <scope>NUCLEOTIDE SEQUENCE [LARGE SCALE GENOMIC DNA]</scope>
    <source>
        <strain evidence="2 3">DSM 43889</strain>
    </source>
</reference>
<name>A0ABT1JQ50_ACTCY</name>
<evidence type="ECO:0000256" key="1">
    <source>
        <dbReference type="SAM" id="Phobius"/>
    </source>
</evidence>
<dbReference type="InterPro" id="IPR046001">
    <property type="entry name" value="DUF5957"/>
</dbReference>
<dbReference type="Pfam" id="PF19382">
    <property type="entry name" value="DUF5957"/>
    <property type="match status" value="1"/>
</dbReference>
<protein>
    <submittedName>
        <fullName evidence="2">Uncharacterized protein</fullName>
    </submittedName>
</protein>
<dbReference type="Proteomes" id="UP000791080">
    <property type="component" value="Unassembled WGS sequence"/>
</dbReference>
<accession>A0ABT1JQ50</accession>
<sequence>MRTVGIVVLGLFAGWIAGFLVGELLARTAQVTGYQGGPLVVVVGLAPQVGSLLGVVVAVLVDSRRRRDGSGR</sequence>
<evidence type="ECO:0000313" key="2">
    <source>
        <dbReference type="EMBL" id="MCP2334304.1"/>
    </source>
</evidence>
<evidence type="ECO:0000313" key="3">
    <source>
        <dbReference type="Proteomes" id="UP000791080"/>
    </source>
</evidence>
<keyword evidence="1" id="KW-0812">Transmembrane</keyword>
<proteinExistence type="predicted"/>
<organism evidence="2 3">
    <name type="scientific">Actinoalloteichus caeruleus DSM 43889</name>
    <dbReference type="NCBI Taxonomy" id="1120930"/>
    <lineage>
        <taxon>Bacteria</taxon>
        <taxon>Bacillati</taxon>
        <taxon>Actinomycetota</taxon>
        <taxon>Actinomycetes</taxon>
        <taxon>Pseudonocardiales</taxon>
        <taxon>Pseudonocardiaceae</taxon>
        <taxon>Actinoalloteichus</taxon>
        <taxon>Actinoalloteichus cyanogriseus</taxon>
    </lineage>
</organism>
<keyword evidence="1" id="KW-0472">Membrane</keyword>
<feature type="transmembrane region" description="Helical" evidence="1">
    <location>
        <begin position="36"/>
        <end position="61"/>
    </location>
</feature>
<gene>
    <name evidence="2" type="ORF">G443_004574</name>
</gene>
<keyword evidence="1" id="KW-1133">Transmembrane helix</keyword>
<comment type="caution">
    <text evidence="2">The sequence shown here is derived from an EMBL/GenBank/DDBJ whole genome shotgun (WGS) entry which is preliminary data.</text>
</comment>